<dbReference type="GO" id="GO:0003677">
    <property type="term" value="F:DNA binding"/>
    <property type="evidence" value="ECO:0007669"/>
    <property type="project" value="UniProtKB-KW"/>
</dbReference>
<gene>
    <name evidence="7" type="ORF">Z519_10623</name>
</gene>
<dbReference type="GO" id="GO:0008270">
    <property type="term" value="F:zinc ion binding"/>
    <property type="evidence" value="ECO:0007669"/>
    <property type="project" value="InterPro"/>
</dbReference>
<keyword evidence="2" id="KW-0238">DNA-binding</keyword>
<dbReference type="CDD" id="cd00067">
    <property type="entry name" value="GAL4"/>
    <property type="match status" value="1"/>
</dbReference>
<organism evidence="7 8">
    <name type="scientific">Cladophialophora bantiana (strain ATCC 10958 / CBS 173.52 / CDC B-1940 / NIH 8579)</name>
    <name type="common">Xylohypha bantiana</name>
    <dbReference type="NCBI Taxonomy" id="1442370"/>
    <lineage>
        <taxon>Eukaryota</taxon>
        <taxon>Fungi</taxon>
        <taxon>Dikarya</taxon>
        <taxon>Ascomycota</taxon>
        <taxon>Pezizomycotina</taxon>
        <taxon>Eurotiomycetes</taxon>
        <taxon>Chaetothyriomycetidae</taxon>
        <taxon>Chaetothyriales</taxon>
        <taxon>Herpotrichiellaceae</taxon>
        <taxon>Cladophialophora</taxon>
    </lineage>
</organism>
<evidence type="ECO:0000259" key="6">
    <source>
        <dbReference type="PROSITE" id="PS50048"/>
    </source>
</evidence>
<dbReference type="HOGENOM" id="CLU_041815_1_0_1"/>
<dbReference type="SUPFAM" id="SSF57701">
    <property type="entry name" value="Zn2/Cys6 DNA-binding domain"/>
    <property type="match status" value="1"/>
</dbReference>
<dbReference type="GeneID" id="27703551"/>
<dbReference type="InterPro" id="IPR001138">
    <property type="entry name" value="Zn2Cys6_DnaBD"/>
</dbReference>
<dbReference type="EMBL" id="KN846998">
    <property type="protein sequence ID" value="KIW88577.1"/>
    <property type="molecule type" value="Genomic_DNA"/>
</dbReference>
<dbReference type="VEuPathDB" id="FungiDB:Z519_10623"/>
<feature type="region of interest" description="Disordered" evidence="5">
    <location>
        <begin position="158"/>
        <end position="184"/>
    </location>
</feature>
<feature type="domain" description="Zn(2)-C6 fungal-type" evidence="6">
    <location>
        <begin position="7"/>
        <end position="41"/>
    </location>
</feature>
<dbReference type="GO" id="GO:0000981">
    <property type="term" value="F:DNA-binding transcription factor activity, RNA polymerase II-specific"/>
    <property type="evidence" value="ECO:0007669"/>
    <property type="project" value="InterPro"/>
</dbReference>
<name>A0A0D2FPP4_CLAB1</name>
<dbReference type="PROSITE" id="PS00463">
    <property type="entry name" value="ZN2_CY6_FUNGAL_1"/>
    <property type="match status" value="1"/>
</dbReference>
<evidence type="ECO:0000313" key="7">
    <source>
        <dbReference type="EMBL" id="KIW88577.1"/>
    </source>
</evidence>
<evidence type="ECO:0000313" key="8">
    <source>
        <dbReference type="Proteomes" id="UP000053789"/>
    </source>
</evidence>
<dbReference type="Proteomes" id="UP000053789">
    <property type="component" value="Unassembled WGS sequence"/>
</dbReference>
<evidence type="ECO:0000256" key="3">
    <source>
        <dbReference type="ARBA" id="ARBA00023163"/>
    </source>
</evidence>
<evidence type="ECO:0000256" key="4">
    <source>
        <dbReference type="ARBA" id="ARBA00023242"/>
    </source>
</evidence>
<dbReference type="AlphaFoldDB" id="A0A0D2FPP4"/>
<proteinExistence type="predicted"/>
<dbReference type="InterPro" id="IPR036864">
    <property type="entry name" value="Zn2-C6_fun-type_DNA-bd_sf"/>
</dbReference>
<accession>A0A0D2FPP4</accession>
<dbReference type="Pfam" id="PF00172">
    <property type="entry name" value="Zn_clus"/>
    <property type="match status" value="1"/>
</dbReference>
<sequence length="438" mass="47799">MGHQRSACDRCRSQKLRCPRSDKSKGDPCARCLGVGVQCVTSSARPLGRPRTTGLAERRTRSIKTGNRAPETLSVGLASPRPPSTTVGVRACSNLWTSAGLDPFSNYLPDPSIVTGPYFENPVPSSTFQTNVECAFDLQLPAHDDLFDIGLPTGLSQRPQNGFGQPAFAESHSQGPSLEPSKPADTLTALSRLNEDIVRQHSQLNSYLWGPVNGAQHCLDKLHEVEGNPMAELLQSTSQFVAIIEDLDPLSLPPNKTVDRSLPHLPPASDSGFYTSTSEQRETLLSVHGSSADARPLSMPIALMLLSSYLLLVELYDALFIRVHDALSKLADVYAFFHELPEFRVAGLPSMKLHLYAKIILQIIEHHFDRLGHLLGLPKEFDLSEQTTHCKGLLSTTDLSQLLQVTMTQMSGSPRTSGSLTLKSFRSNLKGIQAMLPG</sequence>
<dbReference type="OrthoDB" id="4222821at2759"/>
<dbReference type="RefSeq" id="XP_016615246.1">
    <property type="nucleotide sequence ID" value="XM_016768339.1"/>
</dbReference>
<keyword evidence="8" id="KW-1185">Reference proteome</keyword>
<protein>
    <recommendedName>
        <fullName evidence="6">Zn(2)-C6 fungal-type domain-containing protein</fullName>
    </recommendedName>
</protein>
<evidence type="ECO:0000256" key="1">
    <source>
        <dbReference type="ARBA" id="ARBA00023015"/>
    </source>
</evidence>
<dbReference type="Gene3D" id="4.10.240.10">
    <property type="entry name" value="Zn(2)-C6 fungal-type DNA-binding domain"/>
    <property type="match status" value="1"/>
</dbReference>
<keyword evidence="3" id="KW-0804">Transcription</keyword>
<keyword evidence="4" id="KW-0539">Nucleus</keyword>
<evidence type="ECO:0000256" key="2">
    <source>
        <dbReference type="ARBA" id="ARBA00023125"/>
    </source>
</evidence>
<reference evidence="7" key="1">
    <citation type="submission" date="2015-01" db="EMBL/GenBank/DDBJ databases">
        <title>The Genome Sequence of Cladophialophora bantiana CBS 173.52.</title>
        <authorList>
            <consortium name="The Broad Institute Genomics Platform"/>
            <person name="Cuomo C."/>
            <person name="de Hoog S."/>
            <person name="Gorbushina A."/>
            <person name="Stielow B."/>
            <person name="Teixiera M."/>
            <person name="Abouelleil A."/>
            <person name="Chapman S.B."/>
            <person name="Priest M."/>
            <person name="Young S.K."/>
            <person name="Wortman J."/>
            <person name="Nusbaum C."/>
            <person name="Birren B."/>
        </authorList>
    </citation>
    <scope>NUCLEOTIDE SEQUENCE [LARGE SCALE GENOMIC DNA]</scope>
    <source>
        <strain evidence="7">CBS 173.52</strain>
    </source>
</reference>
<dbReference type="PROSITE" id="PS50048">
    <property type="entry name" value="ZN2_CY6_FUNGAL_2"/>
    <property type="match status" value="1"/>
</dbReference>
<keyword evidence="1" id="KW-0805">Transcription regulation</keyword>
<evidence type="ECO:0000256" key="5">
    <source>
        <dbReference type="SAM" id="MobiDB-lite"/>
    </source>
</evidence>